<accession>A0A6I3JGH2</accession>
<dbReference type="PANTHER" id="PTHR45947">
    <property type="entry name" value="SULFOQUINOVOSYL TRANSFERASE SQD2"/>
    <property type="match status" value="1"/>
</dbReference>
<dbReference type="Pfam" id="PF13439">
    <property type="entry name" value="Glyco_transf_4"/>
    <property type="match status" value="1"/>
</dbReference>
<sequence>MSRRPRPDGDIRRRLHVAHVAEPTTEGVAVVQYSYLREQLRRGWRVTVICPSHGWLGYSARVAGAEVRWWSATRGPGRSVLAETAELRRILADVDPDVVHLHSAKAGLAGRLAVRGRRPTVLQPHAWSFLAVEGPARRASLLWERLAARWTDRLVAVSEAERLAGAEAGIEAPTRVLPNGVDLLRLEVQGPQQRLAARRGLGLPDVPTVVCVGRLTRQKGQDALLDAWPSVRERVPTAQLVLVGDGPDRTELERRAADLDGVLLAGGRTDVPLWLAAADVVVAPSRWEGMPLVPLEAMACGRSVVATAIPGIVEAVPDDAGQLVAPGDAHALADAVVYRLQAPDVATDEGWAGRLHVEDHHDELTAAREVIGVYLAVLRERRGRAARRRPLLAAPGRGPGASGTGS</sequence>
<gene>
    <name evidence="4" type="ORF">GGQ22_19415</name>
</gene>
<evidence type="ECO:0000256" key="2">
    <source>
        <dbReference type="ARBA" id="ARBA00022679"/>
    </source>
</evidence>
<comment type="caution">
    <text evidence="4">The sequence shown here is derived from an EMBL/GenBank/DDBJ whole genome shotgun (WGS) entry which is preliminary data.</text>
</comment>
<evidence type="ECO:0000313" key="4">
    <source>
        <dbReference type="EMBL" id="MTB97241.1"/>
    </source>
</evidence>
<protein>
    <submittedName>
        <fullName evidence="4">Glycosyltransferase</fullName>
    </submittedName>
</protein>
<keyword evidence="1" id="KW-0328">Glycosyltransferase</keyword>
<proteinExistence type="predicted"/>
<dbReference type="RefSeq" id="WP_154617017.1">
    <property type="nucleotide sequence ID" value="NZ_CP053660.1"/>
</dbReference>
<dbReference type="EMBL" id="WLCI01000020">
    <property type="protein sequence ID" value="MTB97241.1"/>
    <property type="molecule type" value="Genomic_DNA"/>
</dbReference>
<dbReference type="PANTHER" id="PTHR45947:SF3">
    <property type="entry name" value="SULFOQUINOVOSYL TRANSFERASE SQD2"/>
    <property type="match status" value="1"/>
</dbReference>
<dbReference type="SUPFAM" id="SSF53756">
    <property type="entry name" value="UDP-Glycosyltransferase/glycogen phosphorylase"/>
    <property type="match status" value="1"/>
</dbReference>
<feature type="domain" description="Glycosyltransferase subfamily 4-like N-terminal" evidence="3">
    <location>
        <begin position="27"/>
        <end position="183"/>
    </location>
</feature>
<dbReference type="InterPro" id="IPR050194">
    <property type="entry name" value="Glycosyltransferase_grp1"/>
</dbReference>
<keyword evidence="5" id="KW-1185">Reference proteome</keyword>
<name>A0A6I3JGH2_9ACTN</name>
<dbReference type="InterPro" id="IPR028098">
    <property type="entry name" value="Glyco_trans_4-like_N"/>
</dbReference>
<organism evidence="4 5">
    <name type="scientific">Nocardioides marmotae</name>
    <dbReference type="NCBI Taxonomy" id="2663857"/>
    <lineage>
        <taxon>Bacteria</taxon>
        <taxon>Bacillati</taxon>
        <taxon>Actinomycetota</taxon>
        <taxon>Actinomycetes</taxon>
        <taxon>Propionibacteriales</taxon>
        <taxon>Nocardioidaceae</taxon>
        <taxon>Nocardioides</taxon>
    </lineage>
</organism>
<dbReference type="GO" id="GO:0016758">
    <property type="term" value="F:hexosyltransferase activity"/>
    <property type="evidence" value="ECO:0007669"/>
    <property type="project" value="TreeGrafter"/>
</dbReference>
<evidence type="ECO:0000256" key="1">
    <source>
        <dbReference type="ARBA" id="ARBA00022676"/>
    </source>
</evidence>
<evidence type="ECO:0000313" key="5">
    <source>
        <dbReference type="Proteomes" id="UP000433406"/>
    </source>
</evidence>
<evidence type="ECO:0000259" key="3">
    <source>
        <dbReference type="Pfam" id="PF13439"/>
    </source>
</evidence>
<dbReference type="GO" id="GO:1901137">
    <property type="term" value="P:carbohydrate derivative biosynthetic process"/>
    <property type="evidence" value="ECO:0007669"/>
    <property type="project" value="UniProtKB-ARBA"/>
</dbReference>
<dbReference type="Gene3D" id="3.40.50.2000">
    <property type="entry name" value="Glycogen Phosphorylase B"/>
    <property type="match status" value="2"/>
</dbReference>
<dbReference type="Proteomes" id="UP000433406">
    <property type="component" value="Unassembled WGS sequence"/>
</dbReference>
<reference evidence="4 5" key="1">
    <citation type="submission" date="2019-10" db="EMBL/GenBank/DDBJ databases">
        <title>Nocardioides novel species isolated from the excrement of Marmot.</title>
        <authorList>
            <person name="Zhang G."/>
        </authorList>
    </citation>
    <scope>NUCLEOTIDE SEQUENCE [LARGE SCALE GENOMIC DNA]</scope>
    <source>
        <strain evidence="5">zg-579</strain>
    </source>
</reference>
<dbReference type="Pfam" id="PF13692">
    <property type="entry name" value="Glyco_trans_1_4"/>
    <property type="match status" value="1"/>
</dbReference>
<dbReference type="AlphaFoldDB" id="A0A6I3JGH2"/>
<keyword evidence="2 4" id="KW-0808">Transferase</keyword>